<proteinExistence type="predicted"/>
<dbReference type="Proteomes" id="UP000215914">
    <property type="component" value="Unassembled WGS sequence"/>
</dbReference>
<sequence>MELHSAKKRIQLFKKRICGTSGLHYFRKKLKNSWGEWGLQGTTWVGSDFFDEACVPSI</sequence>
<organism evidence="1 2">
    <name type="scientific">Helianthus annuus</name>
    <name type="common">Common sunflower</name>
    <dbReference type="NCBI Taxonomy" id="4232"/>
    <lineage>
        <taxon>Eukaryota</taxon>
        <taxon>Viridiplantae</taxon>
        <taxon>Streptophyta</taxon>
        <taxon>Embryophyta</taxon>
        <taxon>Tracheophyta</taxon>
        <taxon>Spermatophyta</taxon>
        <taxon>Magnoliopsida</taxon>
        <taxon>eudicotyledons</taxon>
        <taxon>Gunneridae</taxon>
        <taxon>Pentapetalae</taxon>
        <taxon>asterids</taxon>
        <taxon>campanulids</taxon>
        <taxon>Asterales</taxon>
        <taxon>Asteraceae</taxon>
        <taxon>Asteroideae</taxon>
        <taxon>Heliantheae alliance</taxon>
        <taxon>Heliantheae</taxon>
        <taxon>Helianthus</taxon>
    </lineage>
</organism>
<reference evidence="1" key="2">
    <citation type="submission" date="2020-06" db="EMBL/GenBank/DDBJ databases">
        <title>Helianthus annuus Genome sequencing and assembly Release 2.</title>
        <authorList>
            <person name="Gouzy J."/>
            <person name="Langlade N."/>
            <person name="Munos S."/>
        </authorList>
    </citation>
    <scope>NUCLEOTIDE SEQUENCE</scope>
    <source>
        <tissue evidence="1">Leaves</tissue>
    </source>
</reference>
<reference evidence="1" key="1">
    <citation type="journal article" date="2017" name="Nature">
        <title>The sunflower genome provides insights into oil metabolism, flowering and Asterid evolution.</title>
        <authorList>
            <person name="Badouin H."/>
            <person name="Gouzy J."/>
            <person name="Grassa C.J."/>
            <person name="Murat F."/>
            <person name="Staton S.E."/>
            <person name="Cottret L."/>
            <person name="Lelandais-Briere C."/>
            <person name="Owens G.L."/>
            <person name="Carrere S."/>
            <person name="Mayjonade B."/>
            <person name="Legrand L."/>
            <person name="Gill N."/>
            <person name="Kane N.C."/>
            <person name="Bowers J.E."/>
            <person name="Hubner S."/>
            <person name="Bellec A."/>
            <person name="Berard A."/>
            <person name="Berges H."/>
            <person name="Blanchet N."/>
            <person name="Boniface M.C."/>
            <person name="Brunel D."/>
            <person name="Catrice O."/>
            <person name="Chaidir N."/>
            <person name="Claudel C."/>
            <person name="Donnadieu C."/>
            <person name="Faraut T."/>
            <person name="Fievet G."/>
            <person name="Helmstetter N."/>
            <person name="King M."/>
            <person name="Knapp S.J."/>
            <person name="Lai Z."/>
            <person name="Le Paslier M.C."/>
            <person name="Lippi Y."/>
            <person name="Lorenzon L."/>
            <person name="Mandel J.R."/>
            <person name="Marage G."/>
            <person name="Marchand G."/>
            <person name="Marquand E."/>
            <person name="Bret-Mestries E."/>
            <person name="Morien E."/>
            <person name="Nambeesan S."/>
            <person name="Nguyen T."/>
            <person name="Pegot-Espagnet P."/>
            <person name="Pouilly N."/>
            <person name="Raftis F."/>
            <person name="Sallet E."/>
            <person name="Schiex T."/>
            <person name="Thomas J."/>
            <person name="Vandecasteele C."/>
            <person name="Vares D."/>
            <person name="Vear F."/>
            <person name="Vautrin S."/>
            <person name="Crespi M."/>
            <person name="Mangin B."/>
            <person name="Burke J.M."/>
            <person name="Salse J."/>
            <person name="Munos S."/>
            <person name="Vincourt P."/>
            <person name="Rieseberg L.H."/>
            <person name="Langlade N.B."/>
        </authorList>
    </citation>
    <scope>NUCLEOTIDE SEQUENCE</scope>
    <source>
        <tissue evidence="1">Leaves</tissue>
    </source>
</reference>
<evidence type="ECO:0000313" key="1">
    <source>
        <dbReference type="EMBL" id="KAF5811825.1"/>
    </source>
</evidence>
<dbReference type="EMBL" id="MNCJ02000319">
    <property type="protein sequence ID" value="KAF5811825.1"/>
    <property type="molecule type" value="Genomic_DNA"/>
</dbReference>
<accession>A0A9K3JCE5</accession>
<dbReference type="AlphaFoldDB" id="A0A9K3JCE5"/>
<keyword evidence="2" id="KW-1185">Reference proteome</keyword>
<evidence type="ECO:0000313" key="2">
    <source>
        <dbReference type="Proteomes" id="UP000215914"/>
    </source>
</evidence>
<gene>
    <name evidence="1" type="ORF">HanXRQr2_Chr04g0185881</name>
</gene>
<dbReference type="Gramene" id="mRNA:HanXRQr2_Chr04g0185881">
    <property type="protein sequence ID" value="mRNA:HanXRQr2_Chr04g0185881"/>
    <property type="gene ID" value="HanXRQr2_Chr04g0185881"/>
</dbReference>
<name>A0A9K3JCE5_HELAN</name>
<comment type="caution">
    <text evidence="1">The sequence shown here is derived from an EMBL/GenBank/DDBJ whole genome shotgun (WGS) entry which is preliminary data.</text>
</comment>
<protein>
    <submittedName>
        <fullName evidence="1">Uncharacterized protein</fullName>
    </submittedName>
</protein>